<feature type="transmembrane region" description="Helical" evidence="1">
    <location>
        <begin position="20"/>
        <end position="52"/>
    </location>
</feature>
<evidence type="ECO:0000313" key="2">
    <source>
        <dbReference type="EMBL" id="NJQ16569.1"/>
    </source>
</evidence>
<gene>
    <name evidence="2" type="ORF">HCN52_16900</name>
</gene>
<evidence type="ECO:0000313" key="3">
    <source>
        <dbReference type="Proteomes" id="UP000727056"/>
    </source>
</evidence>
<comment type="caution">
    <text evidence="2">The sequence shown here is derived from an EMBL/GenBank/DDBJ whole genome shotgun (WGS) entry which is preliminary data.</text>
</comment>
<keyword evidence="1" id="KW-0472">Membrane</keyword>
<keyword evidence="1" id="KW-1133">Transmembrane helix</keyword>
<sequence length="57" mass="5655">MSSPTNNTQPEPLPQRWTIILTAGCLAGVIAFALGAPALGAATAIGATVLGLHKVTA</sequence>
<proteinExistence type="predicted"/>
<evidence type="ECO:0008006" key="4">
    <source>
        <dbReference type="Google" id="ProtNLM"/>
    </source>
</evidence>
<organism evidence="2 3">
    <name type="scientific">Streptomyces bohaiensis</name>
    <dbReference type="NCBI Taxonomy" id="1431344"/>
    <lineage>
        <taxon>Bacteria</taxon>
        <taxon>Bacillati</taxon>
        <taxon>Actinomycetota</taxon>
        <taxon>Actinomycetes</taxon>
        <taxon>Kitasatosporales</taxon>
        <taxon>Streptomycetaceae</taxon>
        <taxon>Streptomyces</taxon>
    </lineage>
</organism>
<protein>
    <recommendedName>
        <fullName evidence="4">HPP family protein</fullName>
    </recommendedName>
</protein>
<dbReference type="EMBL" id="JAAVJC010000166">
    <property type="protein sequence ID" value="NJQ16569.1"/>
    <property type="molecule type" value="Genomic_DNA"/>
</dbReference>
<accession>A0ABX1CH85</accession>
<evidence type="ECO:0000256" key="1">
    <source>
        <dbReference type="SAM" id="Phobius"/>
    </source>
</evidence>
<dbReference type="Proteomes" id="UP000727056">
    <property type="component" value="Unassembled WGS sequence"/>
</dbReference>
<keyword evidence="3" id="KW-1185">Reference proteome</keyword>
<name>A0ABX1CH85_9ACTN</name>
<reference evidence="2 3" key="1">
    <citation type="submission" date="2020-03" db="EMBL/GenBank/DDBJ databases">
        <title>Draft genome of Streptomyces sp. ventii, isolated from the Axial Seamount in the Pacific Ocean, and resequencing of the two type strains Streptomyces lonarensis strain NCL 716 and Streptomyces bohaiensis strain 11A07.</title>
        <authorList>
            <person name="Loughran R.M."/>
            <person name="Pfannmuller K.M."/>
            <person name="Wasson B.J."/>
            <person name="Deadmond M.C."/>
            <person name="Paddock B.E."/>
            <person name="Koyack M.J."/>
            <person name="Gallegos D.A."/>
            <person name="Mitchell E.A."/>
            <person name="Ushijima B."/>
            <person name="Saw J.H."/>
            <person name="Mcphail K.L."/>
            <person name="Videau P."/>
        </authorList>
    </citation>
    <scope>NUCLEOTIDE SEQUENCE [LARGE SCALE GENOMIC DNA]</scope>
    <source>
        <strain evidence="2 3">11A07</strain>
    </source>
</reference>
<dbReference type="RefSeq" id="WP_168089293.1">
    <property type="nucleotide sequence ID" value="NZ_BHZH01000291.1"/>
</dbReference>
<keyword evidence="1" id="KW-0812">Transmembrane</keyword>